<feature type="signal peptide" evidence="1">
    <location>
        <begin position="1"/>
        <end position="23"/>
    </location>
</feature>
<dbReference type="GeneID" id="96087131"/>
<keyword evidence="4" id="KW-1185">Reference proteome</keyword>
<dbReference type="InterPro" id="IPR015131">
    <property type="entry name" value="Killer_tox_Kp4"/>
</dbReference>
<dbReference type="EMBL" id="JBHGVX010000006">
    <property type="protein sequence ID" value="KAL1794993.1"/>
    <property type="molecule type" value="Genomic_DNA"/>
</dbReference>
<evidence type="ECO:0000259" key="2">
    <source>
        <dbReference type="Pfam" id="PF09044"/>
    </source>
</evidence>
<dbReference type="Gene3D" id="3.30.430.10">
    <property type="entry name" value="Killer Toxin P4, subunit A"/>
    <property type="match status" value="1"/>
</dbReference>
<accession>A0ABR3UEU2</accession>
<proteinExistence type="predicted"/>
<protein>
    <recommendedName>
        <fullName evidence="2">Killer toxin Kp4 domain-containing protein</fullName>
    </recommendedName>
</protein>
<evidence type="ECO:0000256" key="1">
    <source>
        <dbReference type="SAM" id="SignalP"/>
    </source>
</evidence>
<evidence type="ECO:0000313" key="3">
    <source>
        <dbReference type="EMBL" id="KAL1794993.1"/>
    </source>
</evidence>
<dbReference type="Proteomes" id="UP001578633">
    <property type="component" value="Chromosome 6"/>
</dbReference>
<evidence type="ECO:0000313" key="4">
    <source>
        <dbReference type="Proteomes" id="UP001578633"/>
    </source>
</evidence>
<keyword evidence="1" id="KW-0732">Signal</keyword>
<gene>
    <name evidence="3" type="ORF">ACET3X_006809</name>
</gene>
<feature type="chain" id="PRO_5047443940" description="Killer toxin Kp4 domain-containing protein" evidence="1">
    <location>
        <begin position="24"/>
        <end position="210"/>
    </location>
</feature>
<name>A0ABR3UEU2_9PLEO</name>
<reference evidence="3 4" key="1">
    <citation type="submission" date="2024-09" db="EMBL/GenBank/DDBJ databases">
        <title>T2T genomes of carrot and Alternaria dauci and their utility for understanding host-pathogen interaction during carrot leaf blight disease.</title>
        <authorList>
            <person name="Liu W."/>
            <person name="Xu S."/>
            <person name="Ou C."/>
            <person name="Liu X."/>
            <person name="Zhuang F."/>
            <person name="Deng X.W."/>
        </authorList>
    </citation>
    <scope>NUCLEOTIDE SEQUENCE [LARGE SCALE GENOMIC DNA]</scope>
    <source>
        <strain evidence="3 4">A2016</strain>
    </source>
</reference>
<comment type="caution">
    <text evidence="3">The sequence shown here is derived from an EMBL/GenBank/DDBJ whole genome shotgun (WGS) entry which is preliminary data.</text>
</comment>
<sequence>MKATILNIVATVIFWATAVFALAAIDNGLQPPVARDLDAAPGINLDEAVPQVSPDQTTHADIPYETFPASGNSTDVHTLGHGINCKGSSQCKYCKASLDQILATLRKIPDNVTFMNGEKIACQTCDPEHIQGICVFARNLHMEINAKDARQIVQRLRDHSCGRCGSVPIHKGADLEQGMITANYVTTACVGDIEERGWGCPKNKDNYIHP</sequence>
<dbReference type="InterPro" id="IPR011329">
    <property type="entry name" value="Killer_tox_Kp4/SMK"/>
</dbReference>
<organism evidence="3 4">
    <name type="scientific">Alternaria dauci</name>
    <dbReference type="NCBI Taxonomy" id="48095"/>
    <lineage>
        <taxon>Eukaryota</taxon>
        <taxon>Fungi</taxon>
        <taxon>Dikarya</taxon>
        <taxon>Ascomycota</taxon>
        <taxon>Pezizomycotina</taxon>
        <taxon>Dothideomycetes</taxon>
        <taxon>Pleosporomycetidae</taxon>
        <taxon>Pleosporales</taxon>
        <taxon>Pleosporineae</taxon>
        <taxon>Pleosporaceae</taxon>
        <taxon>Alternaria</taxon>
        <taxon>Alternaria sect. Porri</taxon>
    </lineage>
</organism>
<dbReference type="SUPFAM" id="SSF55221">
    <property type="entry name" value="Yeast killer toxins"/>
    <property type="match status" value="1"/>
</dbReference>
<dbReference type="Pfam" id="PF09044">
    <property type="entry name" value="Kp4"/>
    <property type="match status" value="1"/>
</dbReference>
<feature type="domain" description="Killer toxin Kp4" evidence="2">
    <location>
        <begin position="78"/>
        <end position="186"/>
    </location>
</feature>
<dbReference type="RefSeq" id="XP_069305577.1">
    <property type="nucleotide sequence ID" value="XM_069452980.1"/>
</dbReference>